<dbReference type="SUPFAM" id="SSF48452">
    <property type="entry name" value="TPR-like"/>
    <property type="match status" value="1"/>
</dbReference>
<dbReference type="EMBL" id="BBLT01000012">
    <property type="protein sequence ID" value="GAL87244.1"/>
    <property type="molecule type" value="Genomic_DNA"/>
</dbReference>
<evidence type="ECO:0000313" key="2">
    <source>
        <dbReference type="Proteomes" id="UP000030185"/>
    </source>
</evidence>
<organism evidence="1 2">
    <name type="scientific">Sporocytophaga myxococcoides</name>
    <dbReference type="NCBI Taxonomy" id="153721"/>
    <lineage>
        <taxon>Bacteria</taxon>
        <taxon>Pseudomonadati</taxon>
        <taxon>Bacteroidota</taxon>
        <taxon>Cytophagia</taxon>
        <taxon>Cytophagales</taxon>
        <taxon>Cytophagaceae</taxon>
        <taxon>Sporocytophaga</taxon>
    </lineage>
</organism>
<dbReference type="STRING" id="153721.MYP_4474"/>
<dbReference type="Pfam" id="PF14559">
    <property type="entry name" value="TPR_19"/>
    <property type="match status" value="1"/>
</dbReference>
<keyword evidence="2" id="KW-1185">Reference proteome</keyword>
<gene>
    <name evidence="1" type="ORF">MYP_4474</name>
</gene>
<dbReference type="Gene3D" id="1.25.40.10">
    <property type="entry name" value="Tetratricopeptide repeat domain"/>
    <property type="match status" value="1"/>
</dbReference>
<reference evidence="1 2" key="1">
    <citation type="submission" date="2014-09" db="EMBL/GenBank/DDBJ databases">
        <title>Sporocytophaga myxococcoides PG-01 genome sequencing.</title>
        <authorList>
            <person name="Liu L."/>
            <person name="Gao P.J."/>
            <person name="Chen G.J."/>
            <person name="Wang L.S."/>
        </authorList>
    </citation>
    <scope>NUCLEOTIDE SEQUENCE [LARGE SCALE GENOMIC DNA]</scope>
    <source>
        <strain evidence="1 2">PG-01</strain>
    </source>
</reference>
<accession>A0A098LLA7</accession>
<proteinExistence type="predicted"/>
<comment type="caution">
    <text evidence="1">The sequence shown here is derived from an EMBL/GenBank/DDBJ whole genome shotgun (WGS) entry which is preliminary data.</text>
</comment>
<protein>
    <submittedName>
        <fullName evidence="1">Uncharacterized protein</fullName>
    </submittedName>
</protein>
<sequence length="246" mass="28202">MNIHLTFALIILFFGACTSQNGGHENKKITESFPDSIVNAGIISKTAFIGNGKNYFSKAYSAHESFRILNWQKDADKEKIKKFYADALENYKKSLDNNDAPENMIYTNIAGLKLDFGDYYGAISYYEKLLEKHSRNQEFLLLKAFCYLKLNEIEKSEIILDSIIAINEKLEIDKKAKSSNKKRISLNLPESKEDNPIIASVYYYKGIINYLNSNKENACKNWSRSSELDKQVSENAVLDIILKYCH</sequence>
<dbReference type="InterPro" id="IPR011990">
    <property type="entry name" value="TPR-like_helical_dom_sf"/>
</dbReference>
<name>A0A098LLA7_9BACT</name>
<dbReference type="InterPro" id="IPR019734">
    <property type="entry name" value="TPR_rpt"/>
</dbReference>
<dbReference type="Proteomes" id="UP000030185">
    <property type="component" value="Unassembled WGS sequence"/>
</dbReference>
<dbReference type="SMART" id="SM00028">
    <property type="entry name" value="TPR"/>
    <property type="match status" value="3"/>
</dbReference>
<evidence type="ECO:0000313" key="1">
    <source>
        <dbReference type="EMBL" id="GAL87244.1"/>
    </source>
</evidence>
<dbReference type="AlphaFoldDB" id="A0A098LLA7"/>